<keyword evidence="2" id="KW-0808">Transferase</keyword>
<feature type="domain" description="Reverse transcriptase Ty1/copia-type" evidence="1">
    <location>
        <begin position="12"/>
        <end position="80"/>
    </location>
</feature>
<gene>
    <name evidence="2" type="ORF">GN958_ATG05246</name>
</gene>
<reference evidence="2" key="1">
    <citation type="submission" date="2020-03" db="EMBL/GenBank/DDBJ databases">
        <title>Hybrid Assembly of Korean Phytophthora infestans isolates.</title>
        <authorList>
            <person name="Prokchorchik M."/>
            <person name="Lee Y."/>
            <person name="Seo J."/>
            <person name="Cho J.-H."/>
            <person name="Park Y.-E."/>
            <person name="Jang D.-C."/>
            <person name="Im J.-S."/>
            <person name="Choi J.-G."/>
            <person name="Park H.-J."/>
            <person name="Lee G.-B."/>
            <person name="Lee Y.-G."/>
            <person name="Hong S.-Y."/>
            <person name="Cho K."/>
            <person name="Sohn K.H."/>
        </authorList>
    </citation>
    <scope>NUCLEOTIDE SEQUENCE</scope>
    <source>
        <strain evidence="2">KR_2_A2</strain>
    </source>
</reference>
<comment type="caution">
    <text evidence="2">The sequence shown here is derived from an EMBL/GenBank/DDBJ whole genome shotgun (WGS) entry which is preliminary data.</text>
</comment>
<sequence length="238" mass="26394">MSTETKRFMKNGTFKKVELPGGRSAIKSEWVLKKKSNADGSLNKYKARLVAKNFSQRYDEDYSETFSPVASKYWYKTLTARLVGEGSHQGEADYCLFSKKKNSMAGLMIIIVNVDESWVFALRDEGLPSFTTFMEGVNKVNSLEDKIEQPAGTVKSGVKHVFRYLKSTRDNGLVFKSDADKGLAVYCDAVFAVERDSNSATGHSVYYDGCLVGWGSKKQVVVTLSSTEAEYIAMGTGV</sequence>
<dbReference type="Pfam" id="PF07727">
    <property type="entry name" value="RVT_2"/>
    <property type="match status" value="1"/>
</dbReference>
<keyword evidence="2" id="KW-0695">RNA-directed DNA polymerase</keyword>
<evidence type="ECO:0000313" key="2">
    <source>
        <dbReference type="EMBL" id="KAF4145571.1"/>
    </source>
</evidence>
<proteinExistence type="predicted"/>
<dbReference type="AlphaFoldDB" id="A0A8S9UY64"/>
<protein>
    <submittedName>
        <fullName evidence="2">Reverse transcriptase (RNA-dependent DNA polymerase)</fullName>
    </submittedName>
</protein>
<accession>A0A8S9UY64</accession>
<organism evidence="2 3">
    <name type="scientific">Phytophthora infestans</name>
    <name type="common">Potato late blight agent</name>
    <name type="synonym">Botrytis infestans</name>
    <dbReference type="NCBI Taxonomy" id="4787"/>
    <lineage>
        <taxon>Eukaryota</taxon>
        <taxon>Sar</taxon>
        <taxon>Stramenopiles</taxon>
        <taxon>Oomycota</taxon>
        <taxon>Peronosporomycetes</taxon>
        <taxon>Peronosporales</taxon>
        <taxon>Peronosporaceae</taxon>
        <taxon>Phytophthora</taxon>
    </lineage>
</organism>
<dbReference type="GO" id="GO:0003964">
    <property type="term" value="F:RNA-directed DNA polymerase activity"/>
    <property type="evidence" value="ECO:0007669"/>
    <property type="project" value="UniProtKB-KW"/>
</dbReference>
<dbReference type="PANTHER" id="PTHR11439">
    <property type="entry name" value="GAG-POL-RELATED RETROTRANSPOSON"/>
    <property type="match status" value="1"/>
</dbReference>
<dbReference type="EMBL" id="JAACNO010000721">
    <property type="protein sequence ID" value="KAF4145571.1"/>
    <property type="molecule type" value="Genomic_DNA"/>
</dbReference>
<evidence type="ECO:0000313" key="3">
    <source>
        <dbReference type="Proteomes" id="UP000704712"/>
    </source>
</evidence>
<dbReference type="PANTHER" id="PTHR11439:SF498">
    <property type="entry name" value="DNAK FAMILY PROTEIN"/>
    <property type="match status" value="1"/>
</dbReference>
<name>A0A8S9UY64_PHYIN</name>
<dbReference type="Proteomes" id="UP000704712">
    <property type="component" value="Unassembled WGS sequence"/>
</dbReference>
<dbReference type="InterPro" id="IPR013103">
    <property type="entry name" value="RVT_2"/>
</dbReference>
<evidence type="ECO:0000259" key="1">
    <source>
        <dbReference type="Pfam" id="PF07727"/>
    </source>
</evidence>
<keyword evidence="2" id="KW-0548">Nucleotidyltransferase</keyword>